<dbReference type="Proteomes" id="UP001228019">
    <property type="component" value="Unassembled WGS sequence"/>
</dbReference>
<reference evidence="1 2" key="1">
    <citation type="submission" date="2023-07" db="EMBL/GenBank/DDBJ databases">
        <title>Identification of four novel Pseudomonas species associated with bacterial leaf spot of cucurbits.</title>
        <authorList>
            <person name="Fullem K.R."/>
        </authorList>
    </citation>
    <scope>NUCLEOTIDE SEQUENCE [LARGE SCALE GENOMIC DNA]</scope>
    <source>
        <strain evidence="1 2">K18</strain>
    </source>
</reference>
<gene>
    <name evidence="1" type="ORF">Q6A48_15170</name>
</gene>
<accession>A0ABT9C091</accession>
<dbReference type="EMBL" id="JAUQOP010000021">
    <property type="protein sequence ID" value="MDO7898222.1"/>
    <property type="molecule type" value="Genomic_DNA"/>
</dbReference>
<proteinExistence type="predicted"/>
<protein>
    <recommendedName>
        <fullName evidence="3">DUF4145 domain-containing protein</fullName>
    </recommendedName>
</protein>
<evidence type="ECO:0000313" key="1">
    <source>
        <dbReference type="EMBL" id="MDO7898222.1"/>
    </source>
</evidence>
<dbReference type="RefSeq" id="WP_304554920.1">
    <property type="nucleotide sequence ID" value="NZ_JAUQOP010000021.1"/>
</dbReference>
<organism evidence="1 2">
    <name type="scientific">Pseudomonas citrulli</name>
    <dbReference type="NCBI Taxonomy" id="3064347"/>
    <lineage>
        <taxon>Bacteria</taxon>
        <taxon>Pseudomonadati</taxon>
        <taxon>Pseudomonadota</taxon>
        <taxon>Gammaproteobacteria</taxon>
        <taxon>Pseudomonadales</taxon>
        <taxon>Pseudomonadaceae</taxon>
        <taxon>Pseudomonas</taxon>
    </lineage>
</organism>
<sequence>MRLTDPREFVQLGGQIRYLAARQVGGPILGKSLVFENLKTFRDRLKKLGLVVSYNLFDSMLSGLVGEFEEIERSAEEGEAGELTETHVEVLTDSVLQLERTVFAEAKTQVIAIPVPRRIELEHLLSDPGKVVGQGVFASLTDLAQSDIVAACRCIAFECPTAAAFHVLRAVEECVRILYRAYLPRGNDKRPWGALTGELKAKPRKPNPDQILMTHIDHLRQRFRNPTDHPEKIYEIEEAEDLIHIAVDIINRCVRDPKVIERRQK</sequence>
<keyword evidence="2" id="KW-1185">Reference proteome</keyword>
<evidence type="ECO:0000313" key="2">
    <source>
        <dbReference type="Proteomes" id="UP001228019"/>
    </source>
</evidence>
<name>A0ABT9C091_9PSED</name>
<comment type="caution">
    <text evidence="1">The sequence shown here is derived from an EMBL/GenBank/DDBJ whole genome shotgun (WGS) entry which is preliminary data.</text>
</comment>
<evidence type="ECO:0008006" key="3">
    <source>
        <dbReference type="Google" id="ProtNLM"/>
    </source>
</evidence>